<dbReference type="SUPFAM" id="SSF51004">
    <property type="entry name" value="C-terminal (heme d1) domain of cytochrome cd1-nitrite reductase"/>
    <property type="match status" value="1"/>
</dbReference>
<name>A0ABU8EW54_9GAMM</name>
<dbReference type="RefSeq" id="WP_336436219.1">
    <property type="nucleotide sequence ID" value="NZ_JBAWKS010000002.1"/>
</dbReference>
<dbReference type="Gene3D" id="2.130.10.10">
    <property type="entry name" value="YVTN repeat-like/Quinoprotein amine dehydrogenase"/>
    <property type="match status" value="2"/>
</dbReference>
<dbReference type="InterPro" id="IPR015943">
    <property type="entry name" value="WD40/YVTN_repeat-like_dom_sf"/>
</dbReference>
<reference evidence="1 2" key="1">
    <citation type="submission" date="2023-12" db="EMBL/GenBank/DDBJ databases">
        <title>Friends and Foes: Symbiotic and Algicidal bacterial influence on Karenia brevis blooms.</title>
        <authorList>
            <person name="Fei C."/>
            <person name="Mohamed A.R."/>
            <person name="Booker A."/>
            <person name="Arshad M."/>
            <person name="Klass S."/>
            <person name="Ahn S."/>
            <person name="Gilbert P.M."/>
            <person name="Heil C.A."/>
            <person name="Martinez J.M."/>
            <person name="Amin S.A."/>
        </authorList>
    </citation>
    <scope>NUCLEOTIDE SEQUENCE [LARGE SCALE GENOMIC DNA]</scope>
    <source>
        <strain evidence="1 2">CE15</strain>
    </source>
</reference>
<gene>
    <name evidence="1" type="ORF">WAE96_16150</name>
</gene>
<dbReference type="PANTHER" id="PTHR47197:SF3">
    <property type="entry name" value="DIHYDRO-HEME D1 DEHYDROGENASE"/>
    <property type="match status" value="1"/>
</dbReference>
<evidence type="ECO:0000313" key="2">
    <source>
        <dbReference type="Proteomes" id="UP001382455"/>
    </source>
</evidence>
<accession>A0ABU8EW54</accession>
<evidence type="ECO:0000313" key="1">
    <source>
        <dbReference type="EMBL" id="MEI4551206.1"/>
    </source>
</evidence>
<dbReference type="InterPro" id="IPR051200">
    <property type="entry name" value="Host-pathogen_enzymatic-act"/>
</dbReference>
<dbReference type="EMBL" id="JBAWKS010000002">
    <property type="protein sequence ID" value="MEI4551206.1"/>
    <property type="molecule type" value="Genomic_DNA"/>
</dbReference>
<sequence>MRLSHYLTVILITLNVISFSLMANDDTLSGTLVVVNKKADTVSFIDLQSRKIKYTRRTGKGPHEIAVNDNATTAVITDYNGGNSLTVFDIKTAKATNTISLAKHPYPHGILYLKGTNKVAVSAEGSNSVVIVDIDSGNIEKAINTFQKGSHMVALAHFNNRVYTPNMHDDTVSEMDINTGKLLRTIATPETPEAITINKSGTELWVGSNKDGFVTVFDLTTEKVIKQWRGFKFPYRILLTKDEKYAVVPDYKNNTLTIFDAVNKTQLHQITFDNIGPKGVAFHPNDRTLFLSAYSKNKLLAIDIPSGKTLFELPTGNGPDGIGYSPIVLE</sequence>
<organism evidence="1 2">
    <name type="scientific">Pseudoalteromonas spongiae</name>
    <dbReference type="NCBI Taxonomy" id="298657"/>
    <lineage>
        <taxon>Bacteria</taxon>
        <taxon>Pseudomonadati</taxon>
        <taxon>Pseudomonadota</taxon>
        <taxon>Gammaproteobacteria</taxon>
        <taxon>Alteromonadales</taxon>
        <taxon>Pseudoalteromonadaceae</taxon>
        <taxon>Pseudoalteromonas</taxon>
    </lineage>
</organism>
<protein>
    <submittedName>
        <fullName evidence="1">YncE family protein</fullName>
    </submittedName>
</protein>
<dbReference type="Proteomes" id="UP001382455">
    <property type="component" value="Unassembled WGS sequence"/>
</dbReference>
<dbReference type="PANTHER" id="PTHR47197">
    <property type="entry name" value="PROTEIN NIRF"/>
    <property type="match status" value="1"/>
</dbReference>
<keyword evidence="2" id="KW-1185">Reference proteome</keyword>
<comment type="caution">
    <text evidence="1">The sequence shown here is derived from an EMBL/GenBank/DDBJ whole genome shotgun (WGS) entry which is preliminary data.</text>
</comment>
<proteinExistence type="predicted"/>
<dbReference type="InterPro" id="IPR011048">
    <property type="entry name" value="Haem_d1_sf"/>
</dbReference>